<dbReference type="Pfam" id="PF16262">
    <property type="entry name" value="DUF4916"/>
    <property type="match status" value="1"/>
</dbReference>
<dbReference type="InterPro" id="IPR032582">
    <property type="entry name" value="DUF4916"/>
</dbReference>
<gene>
    <name evidence="1" type="ORF">E0H50_27810</name>
</gene>
<name>A0A4R0I8R3_9ACTN</name>
<accession>A0A4R0I8R3</accession>
<reference evidence="1 2" key="1">
    <citation type="submission" date="2019-02" db="EMBL/GenBank/DDBJ databases">
        <title>Kribbella capetownensis sp. nov. and Kribbella speibonae sp. nov., isolated from soil.</title>
        <authorList>
            <person name="Curtis S.M."/>
            <person name="Norton I."/>
            <person name="Everest G.J."/>
            <person name="Meyers P.R."/>
        </authorList>
    </citation>
    <scope>NUCLEOTIDE SEQUENCE [LARGE SCALE GENOMIC DNA]</scope>
    <source>
        <strain evidence="1 2">DSM 27082</strain>
    </source>
</reference>
<evidence type="ECO:0000313" key="2">
    <source>
        <dbReference type="Proteomes" id="UP000292695"/>
    </source>
</evidence>
<dbReference type="OrthoDB" id="3266865at2"/>
<keyword evidence="2" id="KW-1185">Reference proteome</keyword>
<comment type="caution">
    <text evidence="1">The sequence shown here is derived from an EMBL/GenBank/DDBJ whole genome shotgun (WGS) entry which is preliminary data.</text>
</comment>
<dbReference type="EMBL" id="SJKA01000011">
    <property type="protein sequence ID" value="TCC28637.1"/>
    <property type="molecule type" value="Genomic_DNA"/>
</dbReference>
<sequence>MSLMTSSVQTPDPNPGWLSEFALAETRTRVPILYVEAVPARVDTSGQIEHVGVLLRTSPATGEITRTLVSGRVLHNESIRDALQRNIEKDLGPAAFPRLPATLVPVTVAEYFPFPGMTPLHDPRQHAVALVYVVPVTGECNPRQDALELTWLTPEEALSSSLLNDMEGGRGLLLKQALAWSGAIV</sequence>
<dbReference type="Proteomes" id="UP000292695">
    <property type="component" value="Unassembled WGS sequence"/>
</dbReference>
<proteinExistence type="predicted"/>
<dbReference type="SUPFAM" id="SSF55811">
    <property type="entry name" value="Nudix"/>
    <property type="match status" value="1"/>
</dbReference>
<evidence type="ECO:0000313" key="1">
    <source>
        <dbReference type="EMBL" id="TCC28637.1"/>
    </source>
</evidence>
<dbReference type="AlphaFoldDB" id="A0A4R0I8R3"/>
<dbReference type="Gene3D" id="3.90.79.10">
    <property type="entry name" value="Nucleoside Triphosphate Pyrophosphohydrolase"/>
    <property type="match status" value="1"/>
</dbReference>
<organism evidence="1 2">
    <name type="scientific">Kribbella sindirgiensis</name>
    <dbReference type="NCBI Taxonomy" id="1124744"/>
    <lineage>
        <taxon>Bacteria</taxon>
        <taxon>Bacillati</taxon>
        <taxon>Actinomycetota</taxon>
        <taxon>Actinomycetes</taxon>
        <taxon>Propionibacteriales</taxon>
        <taxon>Kribbellaceae</taxon>
        <taxon>Kribbella</taxon>
    </lineage>
</organism>
<dbReference type="InterPro" id="IPR015797">
    <property type="entry name" value="NUDIX_hydrolase-like_dom_sf"/>
</dbReference>
<protein>
    <submittedName>
        <fullName evidence="1">DUF4916 domain-containing protein</fullName>
    </submittedName>
</protein>